<protein>
    <submittedName>
        <fullName evidence="1">Uncharacterized protein</fullName>
    </submittedName>
</protein>
<feature type="non-terminal residue" evidence="1">
    <location>
        <position position="1"/>
    </location>
</feature>
<name>A0AAV2SL44_MEGNR</name>
<evidence type="ECO:0000313" key="2">
    <source>
        <dbReference type="Proteomes" id="UP001497623"/>
    </source>
</evidence>
<evidence type="ECO:0000313" key="1">
    <source>
        <dbReference type="EMBL" id="CAL4215451.1"/>
    </source>
</evidence>
<keyword evidence="2" id="KW-1185">Reference proteome</keyword>
<dbReference type="Proteomes" id="UP001497623">
    <property type="component" value="Unassembled WGS sequence"/>
</dbReference>
<reference evidence="1 2" key="1">
    <citation type="submission" date="2024-05" db="EMBL/GenBank/DDBJ databases">
        <authorList>
            <person name="Wallberg A."/>
        </authorList>
    </citation>
    <scope>NUCLEOTIDE SEQUENCE [LARGE SCALE GENOMIC DNA]</scope>
</reference>
<proteinExistence type="predicted"/>
<dbReference type="EMBL" id="CAXKWB010090906">
    <property type="protein sequence ID" value="CAL4215451.1"/>
    <property type="molecule type" value="Genomic_DNA"/>
</dbReference>
<sequence length="119" mass="13034">IYTYTYQLTVTYSYLCLKGLRRGKSAMGCPNLVTSPLLLRLWWIRLGAATLSLFKSNISDPREDCEHMDTLSASLSASVSSRSCCTPLLLPPISRCVVAGTLEIKSPETCFGPSPQSAR</sequence>
<gene>
    <name evidence="1" type="ORF">MNOR_LOCUS38702</name>
</gene>
<comment type="caution">
    <text evidence="1">The sequence shown here is derived from an EMBL/GenBank/DDBJ whole genome shotgun (WGS) entry which is preliminary data.</text>
</comment>
<accession>A0AAV2SL44</accession>
<dbReference type="AlphaFoldDB" id="A0AAV2SL44"/>
<organism evidence="1 2">
    <name type="scientific">Meganyctiphanes norvegica</name>
    <name type="common">Northern krill</name>
    <name type="synonym">Thysanopoda norvegica</name>
    <dbReference type="NCBI Taxonomy" id="48144"/>
    <lineage>
        <taxon>Eukaryota</taxon>
        <taxon>Metazoa</taxon>
        <taxon>Ecdysozoa</taxon>
        <taxon>Arthropoda</taxon>
        <taxon>Crustacea</taxon>
        <taxon>Multicrustacea</taxon>
        <taxon>Malacostraca</taxon>
        <taxon>Eumalacostraca</taxon>
        <taxon>Eucarida</taxon>
        <taxon>Euphausiacea</taxon>
        <taxon>Euphausiidae</taxon>
        <taxon>Meganyctiphanes</taxon>
    </lineage>
</organism>